<dbReference type="Proteomes" id="UP000028864">
    <property type="component" value="Unassembled WGS sequence"/>
</dbReference>
<feature type="region of interest" description="Disordered" evidence="1">
    <location>
        <begin position="1"/>
        <end position="22"/>
    </location>
</feature>
<dbReference type="AlphaFoldDB" id="A0AAV2WMY3"/>
<reference evidence="2" key="1">
    <citation type="submission" date="2014-05" db="EMBL/GenBank/DDBJ databases">
        <authorList>
            <person name="Urmite Genomes"/>
        </authorList>
    </citation>
    <scope>NUCLEOTIDE SEQUENCE</scope>
    <source>
        <strain evidence="2">DSM 44074</strain>
    </source>
</reference>
<gene>
    <name evidence="2" type="ORF">BN1047_03386</name>
</gene>
<evidence type="ECO:0000313" key="2">
    <source>
        <dbReference type="EMBL" id="CDQ45490.1"/>
    </source>
</evidence>
<reference evidence="2" key="2">
    <citation type="submission" date="2015-09" db="EMBL/GenBank/DDBJ databases">
        <title>Draft genome sequence of Mycobacterium neoaurum DSM 44074.</title>
        <authorList>
            <person name="Croce O."/>
            <person name="Robert C."/>
            <person name="Raoult D."/>
            <person name="Drancourt M."/>
        </authorList>
    </citation>
    <scope>NUCLEOTIDE SEQUENCE</scope>
    <source>
        <strain evidence="2">DSM 44074</strain>
    </source>
</reference>
<organism evidence="2 3">
    <name type="scientific">Mycolicibacterium neoaurum</name>
    <name type="common">Mycobacterium neoaurum</name>
    <dbReference type="NCBI Taxonomy" id="1795"/>
    <lineage>
        <taxon>Bacteria</taxon>
        <taxon>Bacillati</taxon>
        <taxon>Actinomycetota</taxon>
        <taxon>Actinomycetes</taxon>
        <taxon>Mycobacteriales</taxon>
        <taxon>Mycobacteriaceae</taxon>
        <taxon>Mycolicibacterium</taxon>
    </lineage>
</organism>
<evidence type="ECO:0008006" key="4">
    <source>
        <dbReference type="Google" id="ProtNLM"/>
    </source>
</evidence>
<accession>A0AAV2WMY3</accession>
<evidence type="ECO:0000313" key="3">
    <source>
        <dbReference type="Proteomes" id="UP000028864"/>
    </source>
</evidence>
<proteinExistence type="predicted"/>
<evidence type="ECO:0000256" key="1">
    <source>
        <dbReference type="SAM" id="MobiDB-lite"/>
    </source>
</evidence>
<name>A0AAV2WMY3_MYCNE</name>
<protein>
    <recommendedName>
        <fullName evidence="4">ATPase</fullName>
    </recommendedName>
</protein>
<sequence>MDNPFGDQLDAAAGVDELDDDVLVDDELDEDEELDVELEEEPESDELLEELSPLLLLALELDDLDESRLSVR</sequence>
<dbReference type="EMBL" id="LK021339">
    <property type="protein sequence ID" value="CDQ45490.1"/>
    <property type="molecule type" value="Genomic_DNA"/>
</dbReference>